<evidence type="ECO:0000259" key="3">
    <source>
        <dbReference type="PROSITE" id="PS51186"/>
    </source>
</evidence>
<dbReference type="InterPro" id="IPR000182">
    <property type="entry name" value="GNAT_dom"/>
</dbReference>
<keyword evidence="2 4" id="KW-0012">Acyltransferase</keyword>
<evidence type="ECO:0000313" key="5">
    <source>
        <dbReference type="Proteomes" id="UP001595826"/>
    </source>
</evidence>
<dbReference type="Proteomes" id="UP001595826">
    <property type="component" value="Unassembled WGS sequence"/>
</dbReference>
<dbReference type="EMBL" id="JBHSCY010000001">
    <property type="protein sequence ID" value="MFC4267491.1"/>
    <property type="molecule type" value="Genomic_DNA"/>
</dbReference>
<name>A0ABV8R5I4_9FLAO</name>
<dbReference type="CDD" id="cd04301">
    <property type="entry name" value="NAT_SF"/>
    <property type="match status" value="1"/>
</dbReference>
<proteinExistence type="predicted"/>
<dbReference type="GO" id="GO:0016746">
    <property type="term" value="F:acyltransferase activity"/>
    <property type="evidence" value="ECO:0007669"/>
    <property type="project" value="UniProtKB-KW"/>
</dbReference>
<dbReference type="Pfam" id="PF13673">
    <property type="entry name" value="Acetyltransf_10"/>
    <property type="match status" value="1"/>
</dbReference>
<keyword evidence="1 4" id="KW-0808">Transferase</keyword>
<dbReference type="Gene3D" id="3.40.630.30">
    <property type="match status" value="1"/>
</dbReference>
<dbReference type="PROSITE" id="PS51186">
    <property type="entry name" value="GNAT"/>
    <property type="match status" value="1"/>
</dbReference>
<evidence type="ECO:0000313" key="4">
    <source>
        <dbReference type="EMBL" id="MFC4267491.1"/>
    </source>
</evidence>
<gene>
    <name evidence="4" type="ORF">ACFOWD_01125</name>
</gene>
<keyword evidence="5" id="KW-1185">Reference proteome</keyword>
<reference evidence="5" key="1">
    <citation type="journal article" date="2019" name="Int. J. Syst. Evol. Microbiol.">
        <title>The Global Catalogue of Microorganisms (GCM) 10K type strain sequencing project: providing services to taxonomists for standard genome sequencing and annotation.</title>
        <authorList>
            <consortium name="The Broad Institute Genomics Platform"/>
            <consortium name="The Broad Institute Genome Sequencing Center for Infectious Disease"/>
            <person name="Wu L."/>
            <person name="Ma J."/>
        </authorList>
    </citation>
    <scope>NUCLEOTIDE SEQUENCE [LARGE SCALE GENOMIC DNA]</scope>
    <source>
        <strain evidence="5">CECT 8655</strain>
    </source>
</reference>
<feature type="domain" description="N-acetyltransferase" evidence="3">
    <location>
        <begin position="1"/>
        <end position="149"/>
    </location>
</feature>
<organism evidence="4 5">
    <name type="scientific">Polaribacter marinivivus</name>
    <dbReference type="NCBI Taxonomy" id="1524260"/>
    <lineage>
        <taxon>Bacteria</taxon>
        <taxon>Pseudomonadati</taxon>
        <taxon>Bacteroidota</taxon>
        <taxon>Flavobacteriia</taxon>
        <taxon>Flavobacteriales</taxon>
        <taxon>Flavobacteriaceae</taxon>
    </lineage>
</organism>
<evidence type="ECO:0000256" key="1">
    <source>
        <dbReference type="ARBA" id="ARBA00022679"/>
    </source>
</evidence>
<evidence type="ECO:0000256" key="2">
    <source>
        <dbReference type="ARBA" id="ARBA00023315"/>
    </source>
</evidence>
<sequence>MIVKANISDASLLSEIAMISKSFWGYTKQQLDSWVDDLTVSENLILQTHTFNFLVEDKIVGFYILNQPQNNNCELEMLFVLPNFIGKGIGKQLLQHAFKKAKNVKVKTVTLLADPNAVAFYTSQGFKIIDKKESSIAGRFLPIMQKDLEV</sequence>
<dbReference type="EC" id="2.3.-.-" evidence="4"/>
<comment type="caution">
    <text evidence="4">The sequence shown here is derived from an EMBL/GenBank/DDBJ whole genome shotgun (WGS) entry which is preliminary data.</text>
</comment>
<dbReference type="RefSeq" id="WP_377407407.1">
    <property type="nucleotide sequence ID" value="NZ_JBHSCY010000001.1"/>
</dbReference>
<dbReference type="InterPro" id="IPR016181">
    <property type="entry name" value="Acyl_CoA_acyltransferase"/>
</dbReference>
<dbReference type="PANTHER" id="PTHR43800">
    <property type="entry name" value="PEPTIDYL-LYSINE N-ACETYLTRANSFERASE YJAB"/>
    <property type="match status" value="1"/>
</dbReference>
<protein>
    <submittedName>
        <fullName evidence="4">GNAT family N-acetyltransferase</fullName>
        <ecNumber evidence="4">2.3.-.-</ecNumber>
    </submittedName>
</protein>
<dbReference type="PANTHER" id="PTHR43800:SF1">
    <property type="entry name" value="PEPTIDYL-LYSINE N-ACETYLTRANSFERASE YJAB"/>
    <property type="match status" value="1"/>
</dbReference>
<dbReference type="SUPFAM" id="SSF55729">
    <property type="entry name" value="Acyl-CoA N-acyltransferases (Nat)"/>
    <property type="match status" value="1"/>
</dbReference>
<accession>A0ABV8R5I4</accession>